<organism evidence="1 2">
    <name type="scientific">Candidatus Taylorbacteria bacterium RIFCSPHIGHO2_02_FULL_43_32b</name>
    <dbReference type="NCBI Taxonomy" id="1802306"/>
    <lineage>
        <taxon>Bacteria</taxon>
        <taxon>Candidatus Tayloriibacteriota</taxon>
    </lineage>
</organism>
<gene>
    <name evidence="1" type="ORF">A3C72_02800</name>
</gene>
<dbReference type="EMBL" id="MHRK01000047">
    <property type="protein sequence ID" value="OHA22817.1"/>
    <property type="molecule type" value="Genomic_DNA"/>
</dbReference>
<sequence>MILIAVVTWYERPNCFDNMKNQDEFGVDCGGSCAKVCTNEIAQISPDWVRFFEVKYGVYSVAVRAQNPNNLVAFSVPYRIKLYGSTGLLLGERDGEVYIPPNQAFGIFEGAISVPNDKPARVTFEWRDKTNWVKNSAVNKPMVIKDVIRSFNGPGFPRVTALMENTSLQTVRNVRGVAIVYDLNGNAIAASKTIIDKVAGGGKAEMVFSWPVYFGQEARVEILHWLLPMGEQ</sequence>
<evidence type="ECO:0000313" key="1">
    <source>
        <dbReference type="EMBL" id="OHA22817.1"/>
    </source>
</evidence>
<evidence type="ECO:0000313" key="2">
    <source>
        <dbReference type="Proteomes" id="UP000177130"/>
    </source>
</evidence>
<comment type="caution">
    <text evidence="1">The sequence shown here is derived from an EMBL/GenBank/DDBJ whole genome shotgun (WGS) entry which is preliminary data.</text>
</comment>
<protein>
    <submittedName>
        <fullName evidence="1">Uncharacterized protein</fullName>
    </submittedName>
</protein>
<name>A0A1G2MG12_9BACT</name>
<dbReference type="Proteomes" id="UP000177130">
    <property type="component" value="Unassembled WGS sequence"/>
</dbReference>
<accession>A0A1G2MG12</accession>
<dbReference type="STRING" id="1802306.A3C72_02800"/>
<proteinExistence type="predicted"/>
<reference evidence="1 2" key="1">
    <citation type="journal article" date="2016" name="Nat. Commun.">
        <title>Thousands of microbial genomes shed light on interconnected biogeochemical processes in an aquifer system.</title>
        <authorList>
            <person name="Anantharaman K."/>
            <person name="Brown C.T."/>
            <person name="Hug L.A."/>
            <person name="Sharon I."/>
            <person name="Castelle C.J."/>
            <person name="Probst A.J."/>
            <person name="Thomas B.C."/>
            <person name="Singh A."/>
            <person name="Wilkins M.J."/>
            <person name="Karaoz U."/>
            <person name="Brodie E.L."/>
            <person name="Williams K.H."/>
            <person name="Hubbard S.S."/>
            <person name="Banfield J.F."/>
        </authorList>
    </citation>
    <scope>NUCLEOTIDE SEQUENCE [LARGE SCALE GENOMIC DNA]</scope>
</reference>
<dbReference type="AlphaFoldDB" id="A0A1G2MG12"/>